<evidence type="ECO:0000313" key="1">
    <source>
        <dbReference type="EMBL" id="WPR90923.1"/>
    </source>
</evidence>
<dbReference type="Proteomes" id="UP001323798">
    <property type="component" value="Chromosome"/>
</dbReference>
<dbReference type="EMBL" id="CP139368">
    <property type="protein sequence ID" value="WPR90923.1"/>
    <property type="molecule type" value="Genomic_DNA"/>
</dbReference>
<evidence type="ECO:0000313" key="2">
    <source>
        <dbReference type="Proteomes" id="UP001323798"/>
    </source>
</evidence>
<name>A0ABZ0SP82_9MICO</name>
<protein>
    <recommendedName>
        <fullName evidence="3">Helicase</fullName>
    </recommendedName>
</protein>
<reference evidence="1 2" key="1">
    <citation type="submission" date="2023-11" db="EMBL/GenBank/DDBJ databases">
        <title>Genome sequence of Microbacterium rhizosphaerae KACC 19337.</title>
        <authorList>
            <person name="Choi H."/>
            <person name="Kim S."/>
            <person name="Kim Y."/>
            <person name="Kwon S.-W."/>
            <person name="Heo J."/>
        </authorList>
    </citation>
    <scope>NUCLEOTIDE SEQUENCE [LARGE SCALE GENOMIC DNA]</scope>
    <source>
        <strain evidence="1 2">KACC 19337</strain>
    </source>
</reference>
<accession>A0ABZ0SP82</accession>
<evidence type="ECO:0008006" key="3">
    <source>
        <dbReference type="Google" id="ProtNLM"/>
    </source>
</evidence>
<organism evidence="1 2">
    <name type="scientific">Microbacterium rhizosphaerae</name>
    <dbReference type="NCBI Taxonomy" id="1678237"/>
    <lineage>
        <taxon>Bacteria</taxon>
        <taxon>Bacillati</taxon>
        <taxon>Actinomycetota</taxon>
        <taxon>Actinomycetes</taxon>
        <taxon>Micrococcales</taxon>
        <taxon>Microbacteriaceae</taxon>
        <taxon>Microbacterium</taxon>
    </lineage>
</organism>
<keyword evidence="2" id="KW-1185">Reference proteome</keyword>
<sequence length="170" mass="18572">MRESDETSVRRLRVGGLTRAQLRTRLREHGVLLNAHAEALLDQPIFDARDGEEIGVIERSVGDLDRSTGAVLLEVFAAAADQGLALCPPDTAPYLRLAMASQPNAPDSILSAGRSPSGSLKVASAPVSDDVAFPKGFYLRVVDGRQWLRGFRCDDEYLFAPEDRFAFQLT</sequence>
<dbReference type="RefSeq" id="WP_320943626.1">
    <property type="nucleotide sequence ID" value="NZ_BAABEU010000004.1"/>
</dbReference>
<gene>
    <name evidence="1" type="ORF">SM116_06425</name>
</gene>
<proteinExistence type="predicted"/>